<accession>A0AA38UE26</accession>
<keyword evidence="4" id="KW-1185">Reference proteome</keyword>
<evidence type="ECO:0008006" key="5">
    <source>
        <dbReference type="Google" id="ProtNLM"/>
    </source>
</evidence>
<comment type="caution">
    <text evidence="3">The sequence shown here is derived from an EMBL/GenBank/DDBJ whole genome shotgun (WGS) entry which is preliminary data.</text>
</comment>
<reference evidence="3" key="1">
    <citation type="submission" date="2022-10" db="EMBL/GenBank/DDBJ databases">
        <title>Culturing micro-colonial fungi from biological soil crusts in the Mojave desert and describing Neophaeococcomyces mojavensis, and introducing the new genera and species Taxawa tesnikishii.</title>
        <authorList>
            <person name="Kurbessoian T."/>
            <person name="Stajich J.E."/>
        </authorList>
    </citation>
    <scope>NUCLEOTIDE SEQUENCE</scope>
    <source>
        <strain evidence="3">TK_41</strain>
    </source>
</reference>
<gene>
    <name evidence="3" type="ORF">H2200_013267</name>
</gene>
<evidence type="ECO:0000259" key="2">
    <source>
        <dbReference type="Pfam" id="PF26640"/>
    </source>
</evidence>
<feature type="domain" description="Heterokaryon incompatibility" evidence="1">
    <location>
        <begin position="27"/>
        <end position="87"/>
    </location>
</feature>
<evidence type="ECO:0000259" key="1">
    <source>
        <dbReference type="Pfam" id="PF06985"/>
    </source>
</evidence>
<dbReference type="InterPro" id="IPR058525">
    <property type="entry name" value="DUF8212"/>
</dbReference>
<dbReference type="AlphaFoldDB" id="A0AA38UE26"/>
<sequence>MPSFPIPGRKSFKDMENNNAASKKGYQKIKMTCQLARYAGLDYVWVDTCCIDKSSSAELSEAINSMFRWYQRAEVCYAYLSDLSASASVDEALSACRWFTRSWTLQELIAPEEVIFIDQDWEFRGSKYDQVDLLSHITGVDRWTLENPRSLYSQPVAVRMSWAANREATRVEDIAYSLLGIFDLNMPLLYGEEEKAFRKLQEEIIKSTDDLSMFAWRNPSLTVAAANPTKRVFCSVLADSPSAFATSGYLLRRPRYAGRETSVSNIGIKTKSPILLARTGGTERYILPLDCFRPAHLGFPSVVAIKLRKCGPHRFLREDPSSLDFCDPAEFTALPIAERYLLTHLPISEIGDRKWVDEPKSFSEVDLAYTRPAAMQIRASPGITAWDMWSGGRYDTEDNLFFMESDGAGDCAVMKLIVTIRRPEDRPEVMVDFQCILYAMGWGPFFSTAQFQCSLVEYDKFRKVIDELHSEMTASEYHSSQLRDRLIDFGIPRSYRAVFEIPETPLSAIVSLKPVLVDDQAICRSEFWRLNLSCEICYSRDVGQVEPQQWDTGGRVSFQQVGPRVANAIELYRRPRGS</sequence>
<evidence type="ECO:0000313" key="3">
    <source>
        <dbReference type="EMBL" id="KAJ9602147.1"/>
    </source>
</evidence>
<dbReference type="Pfam" id="PF06985">
    <property type="entry name" value="HET"/>
    <property type="match status" value="1"/>
</dbReference>
<evidence type="ECO:0000313" key="4">
    <source>
        <dbReference type="Proteomes" id="UP001172673"/>
    </source>
</evidence>
<dbReference type="EMBL" id="JAPDRK010000028">
    <property type="protein sequence ID" value="KAJ9602147.1"/>
    <property type="molecule type" value="Genomic_DNA"/>
</dbReference>
<proteinExistence type="predicted"/>
<dbReference type="Pfam" id="PF26640">
    <property type="entry name" value="DUF8212"/>
    <property type="match status" value="1"/>
</dbReference>
<dbReference type="PANTHER" id="PTHR10622:SF12">
    <property type="entry name" value="HET DOMAIN-CONTAINING PROTEIN"/>
    <property type="match status" value="1"/>
</dbReference>
<dbReference type="PANTHER" id="PTHR10622">
    <property type="entry name" value="HET DOMAIN-CONTAINING PROTEIN"/>
    <property type="match status" value="1"/>
</dbReference>
<protein>
    <recommendedName>
        <fullName evidence="5">Heterokaryon incompatibility domain-containing protein</fullName>
    </recommendedName>
</protein>
<name>A0AA38UE26_9EURO</name>
<dbReference type="Proteomes" id="UP001172673">
    <property type="component" value="Unassembled WGS sequence"/>
</dbReference>
<organism evidence="3 4">
    <name type="scientific">Cladophialophora chaetospira</name>
    <dbReference type="NCBI Taxonomy" id="386627"/>
    <lineage>
        <taxon>Eukaryota</taxon>
        <taxon>Fungi</taxon>
        <taxon>Dikarya</taxon>
        <taxon>Ascomycota</taxon>
        <taxon>Pezizomycotina</taxon>
        <taxon>Eurotiomycetes</taxon>
        <taxon>Chaetothyriomycetidae</taxon>
        <taxon>Chaetothyriales</taxon>
        <taxon>Herpotrichiellaceae</taxon>
        <taxon>Cladophialophora</taxon>
    </lineage>
</organism>
<feature type="domain" description="DUF8212" evidence="2">
    <location>
        <begin position="195"/>
        <end position="227"/>
    </location>
</feature>
<dbReference type="InterPro" id="IPR010730">
    <property type="entry name" value="HET"/>
</dbReference>